<reference evidence="1 2" key="1">
    <citation type="journal article" date="2014" name="Agronomy (Basel)">
        <title>A Draft Genome Sequence for Ensete ventricosum, the Drought-Tolerant Tree Against Hunger.</title>
        <authorList>
            <person name="Harrison J."/>
            <person name="Moore K.A."/>
            <person name="Paszkiewicz K."/>
            <person name="Jones T."/>
            <person name="Grant M."/>
            <person name="Ambacheew D."/>
            <person name="Muzemil S."/>
            <person name="Studholme D.J."/>
        </authorList>
    </citation>
    <scope>NUCLEOTIDE SEQUENCE [LARGE SCALE GENOMIC DNA]</scope>
</reference>
<dbReference type="EMBL" id="AMZH03015860">
    <property type="protein sequence ID" value="RRT45396.1"/>
    <property type="molecule type" value="Genomic_DNA"/>
</dbReference>
<evidence type="ECO:0000313" key="2">
    <source>
        <dbReference type="Proteomes" id="UP000287651"/>
    </source>
</evidence>
<evidence type="ECO:0008006" key="3">
    <source>
        <dbReference type="Google" id="ProtNLM"/>
    </source>
</evidence>
<protein>
    <recommendedName>
        <fullName evidence="3">NAC domain-containing protein</fullName>
    </recommendedName>
</protein>
<sequence>MHDNLRALLIVSMFQEEGWVVCRVFIKRIAPVIRRGSEHDSACWYDHHVSFTPELDSPKQVGAPPEMPYHHPLFSCKPELEERHHHHHLPQFDSFLQLPQLESPNLPFPVVAQEDLVIHPSKQLHIFSTCNNSQGIIHHAAEQATDWRVLDKFVASQLSHGDICRELNCSSSGSDFQVSHKLEANVEHASASNSSGGQTELWK</sequence>
<dbReference type="AlphaFoldDB" id="A0A426Y0Y0"/>
<organism evidence="1 2">
    <name type="scientific">Ensete ventricosum</name>
    <name type="common">Abyssinian banana</name>
    <name type="synonym">Musa ensete</name>
    <dbReference type="NCBI Taxonomy" id="4639"/>
    <lineage>
        <taxon>Eukaryota</taxon>
        <taxon>Viridiplantae</taxon>
        <taxon>Streptophyta</taxon>
        <taxon>Embryophyta</taxon>
        <taxon>Tracheophyta</taxon>
        <taxon>Spermatophyta</taxon>
        <taxon>Magnoliopsida</taxon>
        <taxon>Liliopsida</taxon>
        <taxon>Zingiberales</taxon>
        <taxon>Musaceae</taxon>
        <taxon>Ensete</taxon>
    </lineage>
</organism>
<proteinExistence type="predicted"/>
<name>A0A426Y0Y0_ENSVE</name>
<accession>A0A426Y0Y0</accession>
<gene>
    <name evidence="1" type="ORF">B296_00034884</name>
</gene>
<evidence type="ECO:0000313" key="1">
    <source>
        <dbReference type="EMBL" id="RRT45396.1"/>
    </source>
</evidence>
<comment type="caution">
    <text evidence="1">The sequence shown here is derived from an EMBL/GenBank/DDBJ whole genome shotgun (WGS) entry which is preliminary data.</text>
</comment>
<dbReference type="Proteomes" id="UP000287651">
    <property type="component" value="Unassembled WGS sequence"/>
</dbReference>